<feature type="compositionally biased region" description="Low complexity" evidence="4">
    <location>
        <begin position="57"/>
        <end position="68"/>
    </location>
</feature>
<gene>
    <name evidence="6" type="ORF">SAMN05216382_2380</name>
</gene>
<keyword evidence="3" id="KW-0998">Cell outer membrane</keyword>
<dbReference type="InterPro" id="IPR037066">
    <property type="entry name" value="Plug_dom_sf"/>
</dbReference>
<dbReference type="RefSeq" id="WP_093006529.1">
    <property type="nucleotide sequence ID" value="NZ_FNZZ01000004.1"/>
</dbReference>
<protein>
    <recommendedName>
        <fullName evidence="8">TonB-dependent receptor</fullName>
    </recommendedName>
</protein>
<feature type="chain" id="PRO_5011582263" description="TonB-dependent receptor" evidence="5">
    <location>
        <begin position="18"/>
        <end position="950"/>
    </location>
</feature>
<comment type="subcellular location">
    <subcellularLocation>
        <location evidence="1">Cell outer membrane</location>
    </subcellularLocation>
</comment>
<keyword evidence="2" id="KW-0472">Membrane</keyword>
<keyword evidence="7" id="KW-1185">Reference proteome</keyword>
<feature type="compositionally biased region" description="Pro residues" evidence="4">
    <location>
        <begin position="21"/>
        <end position="32"/>
    </location>
</feature>
<reference evidence="7" key="1">
    <citation type="submission" date="2016-10" db="EMBL/GenBank/DDBJ databases">
        <authorList>
            <person name="Varghese N."/>
            <person name="Submissions S."/>
        </authorList>
    </citation>
    <scope>NUCLEOTIDE SEQUENCE [LARGE SCALE GENOMIC DNA]</scope>
    <source>
        <strain evidence="7">JS21-1</strain>
    </source>
</reference>
<dbReference type="SUPFAM" id="SSF56935">
    <property type="entry name" value="Porins"/>
    <property type="match status" value="1"/>
</dbReference>
<feature type="signal peptide" evidence="5">
    <location>
        <begin position="1"/>
        <end position="17"/>
    </location>
</feature>
<evidence type="ECO:0000256" key="3">
    <source>
        <dbReference type="ARBA" id="ARBA00023237"/>
    </source>
</evidence>
<dbReference type="PANTHER" id="PTHR47234">
    <property type="match status" value="1"/>
</dbReference>
<feature type="compositionally biased region" description="Gly residues" evidence="4">
    <location>
        <begin position="756"/>
        <end position="777"/>
    </location>
</feature>
<feature type="region of interest" description="Disordered" evidence="4">
    <location>
        <begin position="17"/>
        <end position="78"/>
    </location>
</feature>
<feature type="region of interest" description="Disordered" evidence="4">
    <location>
        <begin position="705"/>
        <end position="777"/>
    </location>
</feature>
<dbReference type="Gene3D" id="2.40.170.20">
    <property type="entry name" value="TonB-dependent receptor, beta-barrel domain"/>
    <property type="match status" value="1"/>
</dbReference>
<dbReference type="Gene3D" id="2.170.130.10">
    <property type="entry name" value="TonB-dependent receptor, plug domain"/>
    <property type="match status" value="1"/>
</dbReference>
<dbReference type="InterPro" id="IPR036942">
    <property type="entry name" value="Beta-barrel_TonB_sf"/>
</dbReference>
<dbReference type="Proteomes" id="UP000199214">
    <property type="component" value="Unassembled WGS sequence"/>
</dbReference>
<evidence type="ECO:0000256" key="4">
    <source>
        <dbReference type="SAM" id="MobiDB-lite"/>
    </source>
</evidence>
<dbReference type="GO" id="GO:0009279">
    <property type="term" value="C:cell outer membrane"/>
    <property type="evidence" value="ECO:0007669"/>
    <property type="project" value="UniProtKB-SubCell"/>
</dbReference>
<evidence type="ECO:0000256" key="5">
    <source>
        <dbReference type="SAM" id="SignalP"/>
    </source>
</evidence>
<organism evidence="6 7">
    <name type="scientific">Sphingomonas palmae</name>
    <dbReference type="NCBI Taxonomy" id="1855283"/>
    <lineage>
        <taxon>Bacteria</taxon>
        <taxon>Pseudomonadati</taxon>
        <taxon>Pseudomonadota</taxon>
        <taxon>Alphaproteobacteria</taxon>
        <taxon>Sphingomonadales</taxon>
        <taxon>Sphingomonadaceae</taxon>
        <taxon>Sphingomonas</taxon>
    </lineage>
</organism>
<dbReference type="OrthoDB" id="7224136at2"/>
<accession>A0A1H7RYR0</accession>
<dbReference type="EMBL" id="FNZZ01000004">
    <property type="protein sequence ID" value="SEL64804.1"/>
    <property type="molecule type" value="Genomic_DNA"/>
</dbReference>
<sequence length="950" mass="99265">MRLFLLLASSAAVPAWAQTPPASPVSSTPPPSTGTAAPAAPTAQLPAVPAAVPPAGSPSEAAAATPEAQGEDGEGEDIVVTGRKPVGSVIGDIPPEQTLSPADIRSYGVSSVADLLTELGPQTQSGRGSGGAPVVLLNGRRIGGFSEIRDLPTEAILRVEILPEEVALKYGYRADQRVVNFVLRPRFRAYTGEVIDTLATDGGRNQPGARADWLRIQRTGRTSLHLQYDQASALTEAERNIIQSPGGASAAGNVTLADGTILGAPAGAAAGAVAAGDFLATANPSDQARFRTLLPATKSFQANGVYATSLSDRVGATFNARVEHDVSDADRGLVAGNFLLPAGNPFSPFADDARVSRAFPELGPLAQHVESTDAHLGASANGDEGRWRWTVNANADYSASDTRSQTGLETDAFQSLLTARDPTANPFGPFDLVRTPDNLGRSRSTNLALDTLVTGPLFSLPAGDANTSIRIGASSNDFTSRSMRLGETQPADISRDIGNAQVNLDLPIASRSRGVLSAIGDFSLNANVAADHLSDFGTLWTLGYGANWSPLRGVRLIYSVTNEDEAPSAQQLGNPQVPTAGVRVFDYVRGTTATVTTVTGGNPFLRADERHVTKLGATVQPWSDRDINFVANYTCQQVDEPIASFPAASAAIEKAFGDRFTRVDGTLVRLDTRPVNFASSEESQLRYGFNVSFKLKSKIQKELEAFRAGTGPNPFAGLRPPGGRRRDSGDGAQPDGSGARAAANGGEQPRGATGDTPGGGNRGAGGGFRGGGGGRGFGGGRFGGGGAAGGRVQFALYHTWHFTDRVTIANGGPVLDLLNGDAIGGSGGQSRHELEGQAGYSNNGIGARASLDFQSATRVNGGTPTSPETLNFGSLTTLNLRLFADLGQRIDLIRAHPWLRGTRVTLSLNNAFNQRQRVTDQTGAVPIGFQPGYLDPLGRTVRLSIRKLFF</sequence>
<dbReference type="STRING" id="1855283.SAMN05216382_2380"/>
<evidence type="ECO:0000256" key="2">
    <source>
        <dbReference type="ARBA" id="ARBA00023136"/>
    </source>
</evidence>
<dbReference type="AlphaFoldDB" id="A0A1H7RYR0"/>
<evidence type="ECO:0000313" key="6">
    <source>
        <dbReference type="EMBL" id="SEL64804.1"/>
    </source>
</evidence>
<evidence type="ECO:0000313" key="7">
    <source>
        <dbReference type="Proteomes" id="UP000199214"/>
    </source>
</evidence>
<name>A0A1H7RYR0_9SPHN</name>
<feature type="compositionally biased region" description="Low complexity" evidence="4">
    <location>
        <begin position="33"/>
        <end position="50"/>
    </location>
</feature>
<evidence type="ECO:0008006" key="8">
    <source>
        <dbReference type="Google" id="ProtNLM"/>
    </source>
</evidence>
<evidence type="ECO:0000256" key="1">
    <source>
        <dbReference type="ARBA" id="ARBA00004442"/>
    </source>
</evidence>
<dbReference type="PANTHER" id="PTHR47234:SF3">
    <property type="entry name" value="SECRETIN_TONB SHORT N-TERMINAL DOMAIN-CONTAINING PROTEIN"/>
    <property type="match status" value="1"/>
</dbReference>
<proteinExistence type="predicted"/>
<keyword evidence="5" id="KW-0732">Signal</keyword>